<feature type="signal peptide" evidence="2">
    <location>
        <begin position="1"/>
        <end position="18"/>
    </location>
</feature>
<evidence type="ECO:0000313" key="3">
    <source>
        <dbReference type="EMBL" id="PRX55153.1"/>
    </source>
</evidence>
<feature type="chain" id="PRO_5015760110" evidence="2">
    <location>
        <begin position="19"/>
        <end position="297"/>
    </location>
</feature>
<dbReference type="Pfam" id="PF09935">
    <property type="entry name" value="DUF2167"/>
    <property type="match status" value="1"/>
</dbReference>
<dbReference type="Proteomes" id="UP000237640">
    <property type="component" value="Unassembled WGS sequence"/>
</dbReference>
<feature type="transmembrane region" description="Helical" evidence="1">
    <location>
        <begin position="265"/>
        <end position="287"/>
    </location>
</feature>
<protein>
    <submittedName>
        <fullName evidence="3">Putative membrane-anchored protein</fullName>
    </submittedName>
</protein>
<keyword evidence="4" id="KW-1185">Reference proteome</keyword>
<dbReference type="InterPro" id="IPR018682">
    <property type="entry name" value="DUF2167_membr"/>
</dbReference>
<proteinExistence type="predicted"/>
<name>A0A2T0MCC9_9FLAO</name>
<evidence type="ECO:0000256" key="1">
    <source>
        <dbReference type="SAM" id="Phobius"/>
    </source>
</evidence>
<keyword evidence="2" id="KW-0732">Signal</keyword>
<evidence type="ECO:0000256" key="2">
    <source>
        <dbReference type="SAM" id="SignalP"/>
    </source>
</evidence>
<dbReference type="AlphaFoldDB" id="A0A2T0MCC9"/>
<comment type="caution">
    <text evidence="3">The sequence shown here is derived from an EMBL/GenBank/DDBJ whole genome shotgun (WGS) entry which is preliminary data.</text>
</comment>
<reference evidence="3 4" key="1">
    <citation type="submission" date="2018-03" db="EMBL/GenBank/DDBJ databases">
        <title>Genomic Encyclopedia of Archaeal and Bacterial Type Strains, Phase II (KMG-II): from individual species to whole genera.</title>
        <authorList>
            <person name="Goeker M."/>
        </authorList>
    </citation>
    <scope>NUCLEOTIDE SEQUENCE [LARGE SCALE GENOMIC DNA]</scope>
    <source>
        <strain evidence="3 4">DSM 25027</strain>
    </source>
</reference>
<keyword evidence="1" id="KW-1133">Transmembrane helix</keyword>
<organism evidence="3 4">
    <name type="scientific">Flagellimonas meridianipacifica</name>
    <dbReference type="NCBI Taxonomy" id="1080225"/>
    <lineage>
        <taxon>Bacteria</taxon>
        <taxon>Pseudomonadati</taxon>
        <taxon>Bacteroidota</taxon>
        <taxon>Flavobacteriia</taxon>
        <taxon>Flavobacteriales</taxon>
        <taxon>Flavobacteriaceae</taxon>
        <taxon>Flagellimonas</taxon>
    </lineage>
</organism>
<keyword evidence="1" id="KW-0472">Membrane</keyword>
<accession>A0A2T0MCC9</accession>
<dbReference type="OrthoDB" id="196355at2"/>
<dbReference type="RefSeq" id="WP_106147690.1">
    <property type="nucleotide sequence ID" value="NZ_PVYX01000002.1"/>
</dbReference>
<sequence>MKNLLLITLAFFSLTAFGQIDSTATNLEFDEAAYQKALDSINNSFNFQQGKITLGVDLATLSVPTGFKFLDGEQSQTVLTDLWGNPPSECLGMLFPEKTDIIGENFTYAIEITYSEEGYIEDDDAEDIDYDDLLEEMQESALEENDRRSAEGYPTIEIEGWAAPPYYDNETKKLYWAKEIKFQGEDINTLNYNIRILGRKGYLNLNAISDMDQLGLVQQNIDQVIASTEFNEGYRYSDFNPDFDEVAAYGIGGLIAGKILAKAGFFAILLKFWKFIAIGVVGVFSAFRKKIFGSKES</sequence>
<dbReference type="EMBL" id="PVYX01000002">
    <property type="protein sequence ID" value="PRX55153.1"/>
    <property type="molecule type" value="Genomic_DNA"/>
</dbReference>
<evidence type="ECO:0000313" key="4">
    <source>
        <dbReference type="Proteomes" id="UP000237640"/>
    </source>
</evidence>
<keyword evidence="1" id="KW-0812">Transmembrane</keyword>
<gene>
    <name evidence="3" type="ORF">CLV81_3559</name>
</gene>